<reference evidence="3" key="2">
    <citation type="submission" date="2016-11" db="UniProtKB">
        <authorList>
            <consortium name="WormBaseParasite"/>
        </authorList>
    </citation>
    <scope>IDENTIFICATION</scope>
</reference>
<evidence type="ECO:0000313" key="3">
    <source>
        <dbReference type="WBParaSite" id="EN70_1894"/>
    </source>
</evidence>
<accession>A0A1I7VFB4</accession>
<dbReference type="GO" id="GO:0016042">
    <property type="term" value="P:lipid catabolic process"/>
    <property type="evidence" value="ECO:0007669"/>
    <property type="project" value="InterPro"/>
</dbReference>
<proteinExistence type="predicted"/>
<evidence type="ECO:0000313" key="2">
    <source>
        <dbReference type="Proteomes" id="UP000095285"/>
    </source>
</evidence>
<dbReference type="Proteomes" id="UP000095285">
    <property type="component" value="Unassembled WGS sequence"/>
</dbReference>
<reference evidence="2" key="1">
    <citation type="submission" date="2012-04" db="EMBL/GenBank/DDBJ databases">
        <title>The Genome Sequence of Loa loa.</title>
        <authorList>
            <consortium name="The Broad Institute Genome Sequencing Platform"/>
            <consortium name="Broad Institute Genome Sequencing Center for Infectious Disease"/>
            <person name="Nutman T.B."/>
            <person name="Fink D.L."/>
            <person name="Russ C."/>
            <person name="Young S."/>
            <person name="Zeng Q."/>
            <person name="Gargeya S."/>
            <person name="Alvarado L."/>
            <person name="Berlin A."/>
            <person name="Chapman S.B."/>
            <person name="Chen Z."/>
            <person name="Freedman E."/>
            <person name="Gellesch M."/>
            <person name="Goldberg J."/>
            <person name="Griggs A."/>
            <person name="Gujja S."/>
            <person name="Heilman E.R."/>
            <person name="Heiman D."/>
            <person name="Howarth C."/>
            <person name="Mehta T."/>
            <person name="Neiman D."/>
            <person name="Pearson M."/>
            <person name="Roberts A."/>
            <person name="Saif S."/>
            <person name="Shea T."/>
            <person name="Shenoy N."/>
            <person name="Sisk P."/>
            <person name="Stolte C."/>
            <person name="Sykes S."/>
            <person name="White J."/>
            <person name="Yandava C."/>
            <person name="Haas B."/>
            <person name="Henn M.R."/>
            <person name="Nusbaum C."/>
            <person name="Birren B."/>
        </authorList>
    </citation>
    <scope>NUCLEOTIDE SEQUENCE [LARGE SCALE GENOMIC DNA]</scope>
</reference>
<organism evidence="2 3">
    <name type="scientific">Loa loa</name>
    <name type="common">Eye worm</name>
    <name type="synonym">Filaria loa</name>
    <dbReference type="NCBI Taxonomy" id="7209"/>
    <lineage>
        <taxon>Eukaryota</taxon>
        <taxon>Metazoa</taxon>
        <taxon>Ecdysozoa</taxon>
        <taxon>Nematoda</taxon>
        <taxon>Chromadorea</taxon>
        <taxon>Rhabditida</taxon>
        <taxon>Spirurina</taxon>
        <taxon>Spiruromorpha</taxon>
        <taxon>Filarioidea</taxon>
        <taxon>Onchocercidae</taxon>
        <taxon>Loa</taxon>
    </lineage>
</organism>
<dbReference type="GO" id="GO:0016298">
    <property type="term" value="F:lipase activity"/>
    <property type="evidence" value="ECO:0007669"/>
    <property type="project" value="TreeGrafter"/>
</dbReference>
<feature type="signal peptide" evidence="1">
    <location>
        <begin position="1"/>
        <end position="20"/>
    </location>
</feature>
<keyword evidence="1" id="KW-0732">Signal</keyword>
<evidence type="ECO:0000256" key="1">
    <source>
        <dbReference type="SAM" id="SignalP"/>
    </source>
</evidence>
<dbReference type="Pfam" id="PF01674">
    <property type="entry name" value="Lipase_2"/>
    <property type="match status" value="1"/>
</dbReference>
<dbReference type="Gene3D" id="3.40.50.1820">
    <property type="entry name" value="alpha/beta hydrolase"/>
    <property type="match status" value="1"/>
</dbReference>
<keyword evidence="2" id="KW-1185">Reference proteome</keyword>
<sequence>MDVRLLLIILLSVLCQLVIGSLSSTFYIWLNGTYGELQADRLLRDDLDFGSSFGGENHTVNEKTKNEPVILIHEITNKIDLFNPIRMYFLEHNYDDDEVYDIAFGDAGITGILFDTMKCDYVKKIRELIQSVSAYAASKVDIIAYSIGSPIARKAIMGGICVDDDSNNLGHPLTELIDTFLSVAGINYGTQFCIFPFGSCNILNGLHCLSRFLSDVNSKKHYEGKHVFTLYSKNDDKVSYRSCGKLTSGIDGEDGKFEESGMNHLELITETVPKQYNLVIKHQYTT</sequence>
<name>A0A1I7VFB4_LOALO</name>
<dbReference type="InterPro" id="IPR002918">
    <property type="entry name" value="Lipase_EstA/Esterase_EstB"/>
</dbReference>
<dbReference type="InterPro" id="IPR029058">
    <property type="entry name" value="AB_hydrolase_fold"/>
</dbReference>
<dbReference type="AlphaFoldDB" id="A0A1I7VFB4"/>
<feature type="chain" id="PRO_5009310030" evidence="1">
    <location>
        <begin position="21"/>
        <end position="286"/>
    </location>
</feature>
<dbReference type="SUPFAM" id="SSF53474">
    <property type="entry name" value="alpha/beta-Hydrolases"/>
    <property type="match status" value="1"/>
</dbReference>
<protein>
    <submittedName>
        <fullName evidence="3">Lipase</fullName>
    </submittedName>
</protein>
<dbReference type="PANTHER" id="PTHR32015">
    <property type="entry name" value="FASTING INDUCED LIPASE"/>
    <property type="match status" value="1"/>
</dbReference>
<dbReference type="eggNOG" id="ENOG502SK28">
    <property type="taxonomic scope" value="Eukaryota"/>
</dbReference>
<dbReference type="WBParaSite" id="EN70_1894">
    <property type="protein sequence ID" value="EN70_1894"/>
    <property type="gene ID" value="EN70_1894"/>
</dbReference>
<dbReference type="PANTHER" id="PTHR32015:SF3">
    <property type="entry name" value="TRIACYLGLYCEROL LIPASE"/>
    <property type="match status" value="1"/>
</dbReference>